<comment type="similarity">
    <text evidence="4">Belongs to the class I-like SAM-binding methyltransferase superfamily. TrmB family.</text>
</comment>
<dbReference type="InterPro" id="IPR055361">
    <property type="entry name" value="tRNA_methyltr_TrmB_bact"/>
</dbReference>
<dbReference type="Pfam" id="PF02390">
    <property type="entry name" value="Methyltransf_4"/>
    <property type="match status" value="1"/>
</dbReference>
<comment type="caution">
    <text evidence="6">The sequence shown here is derived from an EMBL/GenBank/DDBJ whole genome shotgun (WGS) entry which is preliminary data.</text>
</comment>
<feature type="binding site" evidence="4">
    <location>
        <position position="44"/>
    </location>
    <ligand>
        <name>S-adenosyl-L-methionine</name>
        <dbReference type="ChEBI" id="CHEBI:59789"/>
    </ligand>
</feature>
<dbReference type="PROSITE" id="PS51625">
    <property type="entry name" value="SAM_MT_TRMB"/>
    <property type="match status" value="1"/>
</dbReference>
<dbReference type="HAMAP" id="MF_01057">
    <property type="entry name" value="tRNA_methyltr_TrmB"/>
    <property type="match status" value="1"/>
</dbReference>
<dbReference type="Proteomes" id="UP000783588">
    <property type="component" value="Unassembled WGS sequence"/>
</dbReference>
<evidence type="ECO:0000256" key="1">
    <source>
        <dbReference type="ARBA" id="ARBA00022603"/>
    </source>
</evidence>
<keyword evidence="4" id="KW-0819">tRNA processing</keyword>
<evidence type="ECO:0000256" key="5">
    <source>
        <dbReference type="SAM" id="MobiDB-lite"/>
    </source>
</evidence>
<accession>A0ABS6EQB6</accession>
<keyword evidence="3 4" id="KW-0949">S-adenosyl-L-methionine</keyword>
<sequence length="246" mass="28293">MRMRKKKNLDTRLANCAPVLVSDPEQHKGQWRALFGNTNPLHLEIGCGKGRFIIETARRNPDINYLAIEREEGALIMATEKAMELSLPNLQFLDFDAAGLTDIFADGEIDRIYLNFSDPWPPNRQRKRRLTHSNFLALYDCVLAKNGQVHFKTDNQHLFEFTLEEMCGYGWLIQNICLDLHNSEQDNIMTEYEEKFSKEGFRIYRLEASRRDEDTLTRAHTPPRTAQQLAEKARGSVAPSFGSSQA</sequence>
<evidence type="ECO:0000256" key="2">
    <source>
        <dbReference type="ARBA" id="ARBA00022679"/>
    </source>
</evidence>
<evidence type="ECO:0000313" key="6">
    <source>
        <dbReference type="EMBL" id="MBU5489884.1"/>
    </source>
</evidence>
<feature type="region of interest" description="Disordered" evidence="5">
    <location>
        <begin position="212"/>
        <end position="246"/>
    </location>
</feature>
<reference evidence="6 7" key="1">
    <citation type="submission" date="2021-06" db="EMBL/GenBank/DDBJ databases">
        <authorList>
            <person name="Sun Q."/>
            <person name="Li D."/>
        </authorList>
    </citation>
    <scope>NUCLEOTIDE SEQUENCE [LARGE SCALE GENOMIC DNA]</scope>
    <source>
        <strain evidence="6 7">MSJd-7</strain>
    </source>
</reference>
<name>A0ABS6EQB6_9FIRM</name>
<dbReference type="PANTHER" id="PTHR23417">
    <property type="entry name" value="3-DEOXY-D-MANNO-OCTULOSONIC-ACID TRANSFERASE/TRNA GUANINE-N 7 - -METHYLTRANSFERASE"/>
    <property type="match status" value="1"/>
</dbReference>
<keyword evidence="7" id="KW-1185">Reference proteome</keyword>
<dbReference type="RefSeq" id="WP_216469540.1">
    <property type="nucleotide sequence ID" value="NZ_JAHLQI010000002.1"/>
</dbReference>
<dbReference type="GO" id="GO:0008176">
    <property type="term" value="F:tRNA (guanine(46)-N7)-methyltransferase activity"/>
    <property type="evidence" value="ECO:0007669"/>
    <property type="project" value="UniProtKB-EC"/>
</dbReference>
<comment type="catalytic activity">
    <reaction evidence="4">
        <text>guanosine(46) in tRNA + S-adenosyl-L-methionine = N(7)-methylguanosine(46) in tRNA + S-adenosyl-L-homocysteine</text>
        <dbReference type="Rhea" id="RHEA:42708"/>
        <dbReference type="Rhea" id="RHEA-COMP:10188"/>
        <dbReference type="Rhea" id="RHEA-COMP:10189"/>
        <dbReference type="ChEBI" id="CHEBI:57856"/>
        <dbReference type="ChEBI" id="CHEBI:59789"/>
        <dbReference type="ChEBI" id="CHEBI:74269"/>
        <dbReference type="ChEBI" id="CHEBI:74480"/>
        <dbReference type="EC" id="2.1.1.33"/>
    </reaction>
</comment>
<evidence type="ECO:0000256" key="4">
    <source>
        <dbReference type="HAMAP-Rule" id="MF_01057"/>
    </source>
</evidence>
<dbReference type="NCBIfam" id="NF001080">
    <property type="entry name" value="PRK00121.2-2"/>
    <property type="match status" value="1"/>
</dbReference>
<dbReference type="PANTHER" id="PTHR23417:SF14">
    <property type="entry name" value="PENTACOTRIPEPTIDE-REPEAT REGION OF PRORP DOMAIN-CONTAINING PROTEIN"/>
    <property type="match status" value="1"/>
</dbReference>
<comment type="function">
    <text evidence="4">Catalyzes the formation of N(7)-methylguanine at position 46 (m7G46) in tRNA.</text>
</comment>
<keyword evidence="2 4" id="KW-0808">Transferase</keyword>
<comment type="caution">
    <text evidence="4">Lacks conserved residue(s) required for the propagation of feature annotation.</text>
</comment>
<feature type="binding site" evidence="4">
    <location>
        <begin position="190"/>
        <end position="193"/>
    </location>
    <ligand>
        <name>substrate</name>
    </ligand>
</feature>
<dbReference type="EMBL" id="JAHLQI010000002">
    <property type="protein sequence ID" value="MBU5489884.1"/>
    <property type="molecule type" value="Genomic_DNA"/>
</dbReference>
<proteinExistence type="inferred from homology"/>
<comment type="pathway">
    <text evidence="4">tRNA modification; N(7)-methylguanine-tRNA biosynthesis.</text>
</comment>
<feature type="binding site" evidence="4">
    <location>
        <position position="118"/>
    </location>
    <ligand>
        <name>S-adenosyl-L-methionine</name>
        <dbReference type="ChEBI" id="CHEBI:59789"/>
    </ligand>
</feature>
<dbReference type="InterPro" id="IPR003358">
    <property type="entry name" value="tRNA_(Gua-N-7)_MeTrfase_Trmb"/>
</dbReference>
<organism evidence="6 7">
    <name type="scientific">Butyricicoccus intestinisimiae</name>
    <dbReference type="NCBI Taxonomy" id="2841509"/>
    <lineage>
        <taxon>Bacteria</taxon>
        <taxon>Bacillati</taxon>
        <taxon>Bacillota</taxon>
        <taxon>Clostridia</taxon>
        <taxon>Eubacteriales</taxon>
        <taxon>Butyricicoccaceae</taxon>
        <taxon>Butyricicoccus</taxon>
    </lineage>
</organism>
<gene>
    <name evidence="4 6" type="primary">trmB</name>
    <name evidence="6" type="ORF">KQI75_04495</name>
</gene>
<dbReference type="CDD" id="cd02440">
    <property type="entry name" value="AdoMet_MTases"/>
    <property type="match status" value="1"/>
</dbReference>
<dbReference type="EC" id="2.1.1.33" evidence="4"/>
<protein>
    <recommendedName>
        <fullName evidence="4">tRNA (guanine-N(7)-)-methyltransferase</fullName>
        <ecNumber evidence="4">2.1.1.33</ecNumber>
    </recommendedName>
    <alternativeName>
        <fullName evidence="4">tRNA (guanine(46)-N(7))-methyltransferase</fullName>
    </alternativeName>
    <alternativeName>
        <fullName evidence="4">tRNA(m7G46)-methyltransferase</fullName>
    </alternativeName>
</protein>
<keyword evidence="1 4" id="KW-0489">Methyltransferase</keyword>
<feature type="binding site" evidence="4">
    <location>
        <position position="69"/>
    </location>
    <ligand>
        <name>S-adenosyl-L-methionine</name>
        <dbReference type="ChEBI" id="CHEBI:59789"/>
    </ligand>
</feature>
<feature type="binding site" evidence="4">
    <location>
        <position position="154"/>
    </location>
    <ligand>
        <name>substrate</name>
    </ligand>
</feature>
<evidence type="ECO:0000256" key="3">
    <source>
        <dbReference type="ARBA" id="ARBA00022691"/>
    </source>
</evidence>
<dbReference type="NCBIfam" id="TIGR00091">
    <property type="entry name" value="tRNA (guanosine(46)-N7)-methyltransferase TrmB"/>
    <property type="match status" value="1"/>
</dbReference>
<evidence type="ECO:0000313" key="7">
    <source>
        <dbReference type="Proteomes" id="UP000783588"/>
    </source>
</evidence>
<feature type="binding site" evidence="4">
    <location>
        <position position="96"/>
    </location>
    <ligand>
        <name>S-adenosyl-L-methionine</name>
        <dbReference type="ChEBI" id="CHEBI:59789"/>
    </ligand>
</feature>